<evidence type="ECO:0008006" key="3">
    <source>
        <dbReference type="Google" id="ProtNLM"/>
    </source>
</evidence>
<dbReference type="SUPFAM" id="SSF52540">
    <property type="entry name" value="P-loop containing nucleoside triphosphate hydrolases"/>
    <property type="match status" value="1"/>
</dbReference>
<protein>
    <recommendedName>
        <fullName evidence="3">Shikimate kinase</fullName>
    </recommendedName>
</protein>
<name>A0A1F6W858_9BACT</name>
<evidence type="ECO:0000313" key="2">
    <source>
        <dbReference type="Proteomes" id="UP000177777"/>
    </source>
</evidence>
<dbReference type="Proteomes" id="UP000177777">
    <property type="component" value="Unassembled WGS sequence"/>
</dbReference>
<proteinExistence type="predicted"/>
<dbReference type="AlphaFoldDB" id="A0A1F6W858"/>
<dbReference type="EMBL" id="MFUE01000003">
    <property type="protein sequence ID" value="OGI78059.1"/>
    <property type="molecule type" value="Genomic_DNA"/>
</dbReference>
<gene>
    <name evidence="1" type="ORF">A3D42_03300</name>
</gene>
<sequence>MKKLRKSSNSRKPVVIFIYGPQAVGKFTVAKILSKKTGYKLTHNHALNNLIDELFNRGTYENGTMKDRLRYDLLQNAVRAGINFVTTHCYAHDYVSPAGLTDPKYVEDLEKKLTRLGAVFYPIQLKASPKELLRRVGMKSRKEFKKLTDRKIMRALILKHNWRSSPKLKNNFIIENTYISPQKVASMIIKHFKLKV</sequence>
<accession>A0A1F6W858</accession>
<comment type="caution">
    <text evidence="1">The sequence shown here is derived from an EMBL/GenBank/DDBJ whole genome shotgun (WGS) entry which is preliminary data.</text>
</comment>
<dbReference type="Gene3D" id="3.40.50.300">
    <property type="entry name" value="P-loop containing nucleotide triphosphate hydrolases"/>
    <property type="match status" value="1"/>
</dbReference>
<evidence type="ECO:0000313" key="1">
    <source>
        <dbReference type="EMBL" id="OGI78059.1"/>
    </source>
</evidence>
<organism evidence="1 2">
    <name type="scientific">Candidatus Nomurabacteria bacterium RIFCSPHIGHO2_02_FULL_41_18</name>
    <dbReference type="NCBI Taxonomy" id="1801754"/>
    <lineage>
        <taxon>Bacteria</taxon>
        <taxon>Candidatus Nomuraibacteriota</taxon>
    </lineage>
</organism>
<dbReference type="STRING" id="1801754.A3D42_03300"/>
<dbReference type="InterPro" id="IPR027417">
    <property type="entry name" value="P-loop_NTPase"/>
</dbReference>
<reference evidence="1 2" key="1">
    <citation type="journal article" date="2016" name="Nat. Commun.">
        <title>Thousands of microbial genomes shed light on interconnected biogeochemical processes in an aquifer system.</title>
        <authorList>
            <person name="Anantharaman K."/>
            <person name="Brown C.T."/>
            <person name="Hug L.A."/>
            <person name="Sharon I."/>
            <person name="Castelle C.J."/>
            <person name="Probst A.J."/>
            <person name="Thomas B.C."/>
            <person name="Singh A."/>
            <person name="Wilkins M.J."/>
            <person name="Karaoz U."/>
            <person name="Brodie E.L."/>
            <person name="Williams K.H."/>
            <person name="Hubbard S.S."/>
            <person name="Banfield J.F."/>
        </authorList>
    </citation>
    <scope>NUCLEOTIDE SEQUENCE [LARGE SCALE GENOMIC DNA]</scope>
</reference>